<evidence type="ECO:0000313" key="1">
    <source>
        <dbReference type="EMBL" id="MBX71362.1"/>
    </source>
</evidence>
<sequence>MIKLSSSIQRWQGQLEQAKAKWLHKVQQSQAYDHGKNSYLRSANYCAGGCACLVSKNSRR</sequence>
<name>A0A2P2QWH5_RHIMU</name>
<dbReference type="AlphaFoldDB" id="A0A2P2QWH5"/>
<reference evidence="1" key="1">
    <citation type="submission" date="2018-02" db="EMBL/GenBank/DDBJ databases">
        <title>Rhizophora mucronata_Transcriptome.</title>
        <authorList>
            <person name="Meera S.P."/>
            <person name="Sreeshan A."/>
            <person name="Augustine A."/>
        </authorList>
    </citation>
    <scope>NUCLEOTIDE SEQUENCE</scope>
    <source>
        <tissue evidence="1">Leaf</tissue>
    </source>
</reference>
<dbReference type="EMBL" id="GGEC01090878">
    <property type="protein sequence ID" value="MBX71362.1"/>
    <property type="molecule type" value="Transcribed_RNA"/>
</dbReference>
<protein>
    <submittedName>
        <fullName evidence="1">Uncharacterized protein</fullName>
    </submittedName>
</protein>
<proteinExistence type="predicted"/>
<organism evidence="1">
    <name type="scientific">Rhizophora mucronata</name>
    <name type="common">Asiatic mangrove</name>
    <dbReference type="NCBI Taxonomy" id="61149"/>
    <lineage>
        <taxon>Eukaryota</taxon>
        <taxon>Viridiplantae</taxon>
        <taxon>Streptophyta</taxon>
        <taxon>Embryophyta</taxon>
        <taxon>Tracheophyta</taxon>
        <taxon>Spermatophyta</taxon>
        <taxon>Magnoliopsida</taxon>
        <taxon>eudicotyledons</taxon>
        <taxon>Gunneridae</taxon>
        <taxon>Pentapetalae</taxon>
        <taxon>rosids</taxon>
        <taxon>fabids</taxon>
        <taxon>Malpighiales</taxon>
        <taxon>Rhizophoraceae</taxon>
        <taxon>Rhizophora</taxon>
    </lineage>
</organism>
<accession>A0A2P2QWH5</accession>